<keyword evidence="1" id="KW-0560">Oxidoreductase</keyword>
<reference evidence="5" key="1">
    <citation type="submission" date="2016-08" db="EMBL/GenBank/DDBJ databases">
        <authorList>
            <person name="Varghese N."/>
            <person name="Submissions Spin"/>
        </authorList>
    </citation>
    <scope>NUCLEOTIDE SEQUENCE [LARGE SCALE GENOMIC DNA]</scope>
    <source>
        <strain evidence="5">HAMBI 2971</strain>
    </source>
</reference>
<dbReference type="CDD" id="cd19076">
    <property type="entry name" value="AKR_AKR13A_13D"/>
    <property type="match status" value="1"/>
</dbReference>
<dbReference type="GO" id="GO:0016491">
    <property type="term" value="F:oxidoreductase activity"/>
    <property type="evidence" value="ECO:0007669"/>
    <property type="project" value="UniProtKB-KW"/>
</dbReference>
<evidence type="ECO:0000313" key="4">
    <source>
        <dbReference type="EMBL" id="SCB09256.1"/>
    </source>
</evidence>
<evidence type="ECO:0000256" key="2">
    <source>
        <dbReference type="SAM" id="SignalP"/>
    </source>
</evidence>
<feature type="domain" description="NADP-dependent oxidoreductase" evidence="3">
    <location>
        <begin position="15"/>
        <end position="310"/>
    </location>
</feature>
<feature type="chain" id="PRO_5008682628" evidence="2">
    <location>
        <begin position="26"/>
        <end position="331"/>
    </location>
</feature>
<feature type="signal peptide" evidence="2">
    <location>
        <begin position="1"/>
        <end position="25"/>
    </location>
</feature>
<dbReference type="GO" id="GO:0005737">
    <property type="term" value="C:cytoplasm"/>
    <property type="evidence" value="ECO:0007669"/>
    <property type="project" value="TreeGrafter"/>
</dbReference>
<dbReference type="OrthoDB" id="9803483at2"/>
<dbReference type="InterPro" id="IPR023210">
    <property type="entry name" value="NADP_OxRdtase_dom"/>
</dbReference>
<dbReference type="PANTHER" id="PTHR43625">
    <property type="entry name" value="AFLATOXIN B1 ALDEHYDE REDUCTASE"/>
    <property type="match status" value="1"/>
</dbReference>
<organism evidence="4 5">
    <name type="scientific">Rhizobium miluonense</name>
    <dbReference type="NCBI Taxonomy" id="411945"/>
    <lineage>
        <taxon>Bacteria</taxon>
        <taxon>Pseudomonadati</taxon>
        <taxon>Pseudomonadota</taxon>
        <taxon>Alphaproteobacteria</taxon>
        <taxon>Hyphomicrobiales</taxon>
        <taxon>Rhizobiaceae</taxon>
        <taxon>Rhizobium/Agrobacterium group</taxon>
        <taxon>Rhizobium</taxon>
    </lineage>
</organism>
<name>A0A1C3U1B1_9HYPH</name>
<accession>A0A1C3U1B1</accession>
<dbReference type="AlphaFoldDB" id="A0A1C3U1B1"/>
<keyword evidence="5" id="KW-1185">Reference proteome</keyword>
<dbReference type="PANTHER" id="PTHR43625:SF40">
    <property type="entry name" value="ALDO-KETO REDUCTASE YAKC [NADP(+)]"/>
    <property type="match status" value="1"/>
</dbReference>
<sequence>MKTRRLGKDLTVSAVGLGCMGMSFAYGSADEAESVKTLLRAVDLGVTFFDTAETYGPFTNEELLGHTLKPVRDRVVIATKFGFKLDHTKTGPAAMIGVDSRPEHVKEVAEASLKRLGTDVIDLFYQHRVDPNVPIEDTVGAMAELVREGKVRALGLSEAGSATIRRAHAVHPIAAVQSEYSLWTRDPEEDVLATCRELGIGFVPYSPLGRGFLTGAIQKTDDLATDDFRRSLPRFQSENFDANAALVARLQSLAEEKGITAAQLALAWVLHQGDDIVPIPGARKLHHLEQNAAAADIVLSQQEVKELGDIIAPENVAGKRYSDASLAMTNI</sequence>
<dbReference type="InterPro" id="IPR050791">
    <property type="entry name" value="Aldo-Keto_reductase"/>
</dbReference>
<dbReference type="SUPFAM" id="SSF51430">
    <property type="entry name" value="NAD(P)-linked oxidoreductase"/>
    <property type="match status" value="1"/>
</dbReference>
<dbReference type="InterPro" id="IPR036812">
    <property type="entry name" value="NAD(P)_OxRdtase_dom_sf"/>
</dbReference>
<dbReference type="Gene3D" id="3.20.20.100">
    <property type="entry name" value="NADP-dependent oxidoreductase domain"/>
    <property type="match status" value="1"/>
</dbReference>
<dbReference type="Pfam" id="PF00248">
    <property type="entry name" value="Aldo_ket_red"/>
    <property type="match status" value="1"/>
</dbReference>
<evidence type="ECO:0000259" key="3">
    <source>
        <dbReference type="Pfam" id="PF00248"/>
    </source>
</evidence>
<gene>
    <name evidence="4" type="ORF">GA0061102_1001326</name>
</gene>
<evidence type="ECO:0000256" key="1">
    <source>
        <dbReference type="ARBA" id="ARBA00023002"/>
    </source>
</evidence>
<dbReference type="STRING" id="411945.GA0061102_1001326"/>
<dbReference type="RefSeq" id="WP_092843389.1">
    <property type="nucleotide sequence ID" value="NZ_FMAH01000001.1"/>
</dbReference>
<dbReference type="EMBL" id="FMAH01000001">
    <property type="protein sequence ID" value="SCB09256.1"/>
    <property type="molecule type" value="Genomic_DNA"/>
</dbReference>
<dbReference type="Proteomes" id="UP000199435">
    <property type="component" value="Unassembled WGS sequence"/>
</dbReference>
<proteinExistence type="predicted"/>
<protein>
    <submittedName>
        <fullName evidence="4">Predicted oxidoreductase</fullName>
    </submittedName>
</protein>
<keyword evidence="2" id="KW-0732">Signal</keyword>
<evidence type="ECO:0000313" key="5">
    <source>
        <dbReference type="Proteomes" id="UP000199435"/>
    </source>
</evidence>